<reference evidence="1 2" key="1">
    <citation type="submission" date="2024-01" db="EMBL/GenBank/DDBJ databases">
        <title>The genomes of 5 underutilized Papilionoideae crops provide insights into root nodulation and disease resistanc.</title>
        <authorList>
            <person name="Jiang F."/>
        </authorList>
    </citation>
    <scope>NUCLEOTIDE SEQUENCE [LARGE SCALE GENOMIC DNA]</scope>
    <source>
        <strain evidence="1">DUOXIRENSHENG_FW03</strain>
        <tissue evidence="1">Leaves</tissue>
    </source>
</reference>
<sequence length="115" mass="12682">MVKTNLFDILEHSEADDSYSSSESKGEVNPYLLGLKHFNYLDLRGISFGFVPTPGFLCQMTSLTYLNLSNVGFNGEIPQQIGNLSNDFCLDLREAASGIIPYQIGNLTKLLSLSL</sequence>
<dbReference type="SUPFAM" id="SSF52058">
    <property type="entry name" value="L domain-like"/>
    <property type="match status" value="1"/>
</dbReference>
<protein>
    <submittedName>
        <fullName evidence="1">Uncharacterized protein</fullName>
    </submittedName>
</protein>
<evidence type="ECO:0000313" key="2">
    <source>
        <dbReference type="Proteomes" id="UP001386955"/>
    </source>
</evidence>
<name>A0AAN9XP57_PSOTE</name>
<dbReference type="InterPro" id="IPR032675">
    <property type="entry name" value="LRR_dom_sf"/>
</dbReference>
<dbReference type="EMBL" id="JAYMYS010000003">
    <property type="protein sequence ID" value="KAK7401006.1"/>
    <property type="molecule type" value="Genomic_DNA"/>
</dbReference>
<gene>
    <name evidence="1" type="ORF">VNO78_12315</name>
</gene>
<dbReference type="Proteomes" id="UP001386955">
    <property type="component" value="Unassembled WGS sequence"/>
</dbReference>
<dbReference type="PANTHER" id="PTHR48058">
    <property type="entry name" value="LRR RECEPTOR-LIKE SERINE/THREONINE-PROTEIN KINASE FLS2-RELATED"/>
    <property type="match status" value="1"/>
</dbReference>
<organism evidence="1 2">
    <name type="scientific">Psophocarpus tetragonolobus</name>
    <name type="common">Winged bean</name>
    <name type="synonym">Dolichos tetragonolobus</name>
    <dbReference type="NCBI Taxonomy" id="3891"/>
    <lineage>
        <taxon>Eukaryota</taxon>
        <taxon>Viridiplantae</taxon>
        <taxon>Streptophyta</taxon>
        <taxon>Embryophyta</taxon>
        <taxon>Tracheophyta</taxon>
        <taxon>Spermatophyta</taxon>
        <taxon>Magnoliopsida</taxon>
        <taxon>eudicotyledons</taxon>
        <taxon>Gunneridae</taxon>
        <taxon>Pentapetalae</taxon>
        <taxon>rosids</taxon>
        <taxon>fabids</taxon>
        <taxon>Fabales</taxon>
        <taxon>Fabaceae</taxon>
        <taxon>Papilionoideae</taxon>
        <taxon>50 kb inversion clade</taxon>
        <taxon>NPAAA clade</taxon>
        <taxon>indigoferoid/millettioid clade</taxon>
        <taxon>Phaseoleae</taxon>
        <taxon>Psophocarpus</taxon>
    </lineage>
</organism>
<keyword evidence="2" id="KW-1185">Reference proteome</keyword>
<proteinExistence type="predicted"/>
<dbReference type="PANTHER" id="PTHR48058:SF22">
    <property type="entry name" value="LEUCINE-RICH REPEAT-CONTAINING N-TERMINAL PLANT-TYPE DOMAIN-CONTAINING PROTEIN"/>
    <property type="match status" value="1"/>
</dbReference>
<accession>A0AAN9XP57</accession>
<evidence type="ECO:0000313" key="1">
    <source>
        <dbReference type="EMBL" id="KAK7401006.1"/>
    </source>
</evidence>
<dbReference type="AlphaFoldDB" id="A0AAN9XP57"/>
<comment type="caution">
    <text evidence="1">The sequence shown here is derived from an EMBL/GenBank/DDBJ whole genome shotgun (WGS) entry which is preliminary data.</text>
</comment>
<dbReference type="Gene3D" id="3.80.10.10">
    <property type="entry name" value="Ribonuclease Inhibitor"/>
    <property type="match status" value="1"/>
</dbReference>